<dbReference type="Proteomes" id="UP000317998">
    <property type="component" value="Unassembled WGS sequence"/>
</dbReference>
<dbReference type="InterPro" id="IPR003870">
    <property type="entry name" value="DUF222"/>
</dbReference>
<keyword evidence="3" id="KW-0378">Hydrolase</keyword>
<dbReference type="GO" id="GO:0004519">
    <property type="term" value="F:endonuclease activity"/>
    <property type="evidence" value="ECO:0007669"/>
    <property type="project" value="UniProtKB-KW"/>
</dbReference>
<evidence type="ECO:0000313" key="4">
    <source>
        <dbReference type="Proteomes" id="UP000317998"/>
    </source>
</evidence>
<sequence length="468" mass="50173">MESIRATLEQAIGLLVELARADVSRLDDESLCQTVGAIEQAGRLVDTLRTRGASEIDARSAYEAGNAGLAQRHGHTRGAHLLEQLTRISPAEAARRARLGAAIRPDVALSGEALPARFPLLADAMIAGTVGTDAARMIITCLSQAAATAAGGSIDAAERALVDTARAEPAEIVAVHARVWREALDPDGAEPRDEAVRRRRAFRLGRERDGVTPFTGVADPTLASLFRTAFVESLAPGATPRFMDETDARAGTTSSVTRDGEIIESVRDPRTPDQRRHDILTGMLTAALRNANAHAETGQIGSLRPTATVMAVITLAELRAGRGVGWIDDHDEPIPAHAVRKLACEGGVTPILLGDNGEVLHLGRTQRLFSPAQRRALAVRDGGCVWPQCSAPPGWCHAHHVTEWENGGRTDIDNGALLCPAHHHMLHASEFTMKMIRGKPRLLAPPWLDPAQLWRPLGRTRATMAATL</sequence>
<dbReference type="GO" id="GO:0008270">
    <property type="term" value="F:zinc ion binding"/>
    <property type="evidence" value="ECO:0007669"/>
    <property type="project" value="InterPro"/>
</dbReference>
<evidence type="ECO:0000313" key="3">
    <source>
        <dbReference type="EMBL" id="TQL47661.1"/>
    </source>
</evidence>
<gene>
    <name evidence="3" type="ORF">FB562_0727</name>
</gene>
<protein>
    <submittedName>
        <fullName evidence="3">HNH endonuclease</fullName>
    </submittedName>
</protein>
<dbReference type="EMBL" id="VFOM01000001">
    <property type="protein sequence ID" value="TQL47661.1"/>
    <property type="molecule type" value="Genomic_DNA"/>
</dbReference>
<dbReference type="Pfam" id="PF02720">
    <property type="entry name" value="DUF222"/>
    <property type="match status" value="1"/>
</dbReference>
<dbReference type="GO" id="GO:0003676">
    <property type="term" value="F:nucleic acid binding"/>
    <property type="evidence" value="ECO:0007669"/>
    <property type="project" value="InterPro"/>
</dbReference>
<reference evidence="3 4" key="1">
    <citation type="submission" date="2019-06" db="EMBL/GenBank/DDBJ databases">
        <title>Sequencing the genomes of 1000 actinobacteria strains.</title>
        <authorList>
            <person name="Klenk H.-P."/>
        </authorList>
    </citation>
    <scope>NUCLEOTIDE SEQUENCE [LARGE SCALE GENOMIC DNA]</scope>
    <source>
        <strain evidence="3 4">DSM 26477</strain>
    </source>
</reference>
<evidence type="ECO:0000259" key="2">
    <source>
        <dbReference type="SMART" id="SM00507"/>
    </source>
</evidence>
<proteinExistence type="inferred from homology"/>
<evidence type="ECO:0000256" key="1">
    <source>
        <dbReference type="ARBA" id="ARBA00023450"/>
    </source>
</evidence>
<dbReference type="Gene3D" id="1.10.30.50">
    <property type="match status" value="1"/>
</dbReference>
<dbReference type="Pfam" id="PF01844">
    <property type="entry name" value="HNH"/>
    <property type="match status" value="1"/>
</dbReference>
<organism evidence="3 4">
    <name type="scientific">Homoserinimonas aerilata</name>
    <dbReference type="NCBI Taxonomy" id="1162970"/>
    <lineage>
        <taxon>Bacteria</taxon>
        <taxon>Bacillati</taxon>
        <taxon>Actinomycetota</taxon>
        <taxon>Actinomycetes</taxon>
        <taxon>Micrococcales</taxon>
        <taxon>Microbacteriaceae</taxon>
        <taxon>Homoserinimonas</taxon>
    </lineage>
</organism>
<comment type="caution">
    <text evidence="3">The sequence shown here is derived from an EMBL/GenBank/DDBJ whole genome shotgun (WGS) entry which is preliminary data.</text>
</comment>
<keyword evidence="3" id="KW-0540">Nuclease</keyword>
<accession>A0A542YI24</accession>
<comment type="similarity">
    <text evidence="1">Belongs to the Rv1128c/1148c/1588c/1702c/1945/3466 family.</text>
</comment>
<dbReference type="CDD" id="cd00085">
    <property type="entry name" value="HNHc"/>
    <property type="match status" value="1"/>
</dbReference>
<dbReference type="InterPro" id="IPR003615">
    <property type="entry name" value="HNH_nuc"/>
</dbReference>
<feature type="domain" description="HNH nuclease" evidence="2">
    <location>
        <begin position="372"/>
        <end position="424"/>
    </location>
</feature>
<keyword evidence="3" id="KW-0255">Endonuclease</keyword>
<dbReference type="RefSeq" id="WP_141879887.1">
    <property type="nucleotide sequence ID" value="NZ_VFOM01000001.1"/>
</dbReference>
<keyword evidence="4" id="KW-1185">Reference proteome</keyword>
<dbReference type="AlphaFoldDB" id="A0A542YI24"/>
<dbReference type="SMART" id="SM00507">
    <property type="entry name" value="HNHc"/>
    <property type="match status" value="1"/>
</dbReference>
<name>A0A542YI24_9MICO</name>
<dbReference type="InterPro" id="IPR002711">
    <property type="entry name" value="HNH"/>
</dbReference>
<dbReference type="OrthoDB" id="5177627at2"/>